<dbReference type="Gene3D" id="1.10.10.10">
    <property type="entry name" value="Winged helix-like DNA-binding domain superfamily/Winged helix DNA-binding domain"/>
    <property type="match status" value="1"/>
</dbReference>
<evidence type="ECO:0000313" key="1">
    <source>
        <dbReference type="EMBL" id="GAA1968403.1"/>
    </source>
</evidence>
<dbReference type="InterPro" id="IPR036388">
    <property type="entry name" value="WH-like_DNA-bd_sf"/>
</dbReference>
<accession>A0ABP5CUS5</accession>
<sequence>MGHISVRRYASRDWSRYAIRNGSGMRSRISASSARARRQLRRLETLVEGLQDDLLTPLTAPEREQLVRLLIRLLDHHGSGPGGPAHA</sequence>
<keyword evidence="2" id="KW-1185">Reference proteome</keyword>
<dbReference type="Proteomes" id="UP001499854">
    <property type="component" value="Unassembled WGS sequence"/>
</dbReference>
<protein>
    <submittedName>
        <fullName evidence="1">Uncharacterized protein</fullName>
    </submittedName>
</protein>
<gene>
    <name evidence="1" type="ORF">GCM10009838_28570</name>
</gene>
<organism evidence="1 2">
    <name type="scientific">Catenulispora subtropica</name>
    <dbReference type="NCBI Taxonomy" id="450798"/>
    <lineage>
        <taxon>Bacteria</taxon>
        <taxon>Bacillati</taxon>
        <taxon>Actinomycetota</taxon>
        <taxon>Actinomycetes</taxon>
        <taxon>Catenulisporales</taxon>
        <taxon>Catenulisporaceae</taxon>
        <taxon>Catenulispora</taxon>
    </lineage>
</organism>
<reference evidence="2" key="1">
    <citation type="journal article" date="2019" name="Int. J. Syst. Evol. Microbiol.">
        <title>The Global Catalogue of Microorganisms (GCM) 10K type strain sequencing project: providing services to taxonomists for standard genome sequencing and annotation.</title>
        <authorList>
            <consortium name="The Broad Institute Genomics Platform"/>
            <consortium name="The Broad Institute Genome Sequencing Center for Infectious Disease"/>
            <person name="Wu L."/>
            <person name="Ma J."/>
        </authorList>
    </citation>
    <scope>NUCLEOTIDE SEQUENCE [LARGE SCALE GENOMIC DNA]</scope>
    <source>
        <strain evidence="2">JCM 16013</strain>
    </source>
</reference>
<evidence type="ECO:0000313" key="2">
    <source>
        <dbReference type="Proteomes" id="UP001499854"/>
    </source>
</evidence>
<dbReference type="EMBL" id="BAAAQM010000014">
    <property type="protein sequence ID" value="GAA1968403.1"/>
    <property type="molecule type" value="Genomic_DNA"/>
</dbReference>
<proteinExistence type="predicted"/>
<comment type="caution">
    <text evidence="1">The sequence shown here is derived from an EMBL/GenBank/DDBJ whole genome shotgun (WGS) entry which is preliminary data.</text>
</comment>
<dbReference type="RefSeq" id="WP_344657479.1">
    <property type="nucleotide sequence ID" value="NZ_BAAAQM010000014.1"/>
</dbReference>
<name>A0ABP5CUS5_9ACTN</name>